<feature type="region of interest" description="Disordered" evidence="1">
    <location>
        <begin position="282"/>
        <end position="306"/>
    </location>
</feature>
<reference evidence="2" key="1">
    <citation type="submission" date="2021-02" db="EMBL/GenBank/DDBJ databases">
        <authorList>
            <person name="Nowell W R."/>
        </authorList>
    </citation>
    <scope>NUCLEOTIDE SEQUENCE</scope>
</reference>
<dbReference type="Proteomes" id="UP000663862">
    <property type="component" value="Unassembled WGS sequence"/>
</dbReference>
<comment type="caution">
    <text evidence="2">The sequence shown here is derived from an EMBL/GenBank/DDBJ whole genome shotgun (WGS) entry which is preliminary data.</text>
</comment>
<organism evidence="2 3">
    <name type="scientific">Rotaria socialis</name>
    <dbReference type="NCBI Taxonomy" id="392032"/>
    <lineage>
        <taxon>Eukaryota</taxon>
        <taxon>Metazoa</taxon>
        <taxon>Spiralia</taxon>
        <taxon>Gnathifera</taxon>
        <taxon>Rotifera</taxon>
        <taxon>Eurotatoria</taxon>
        <taxon>Bdelloidea</taxon>
        <taxon>Philodinida</taxon>
        <taxon>Philodinidae</taxon>
        <taxon>Rotaria</taxon>
    </lineage>
</organism>
<dbReference type="EMBL" id="CAJOBQ010003635">
    <property type="protein sequence ID" value="CAF4613013.1"/>
    <property type="molecule type" value="Genomic_DNA"/>
</dbReference>
<sequence length="421" mass="49177">MTFMNILKKIGFPFVKCGKQNIVKTYLILILTPAIIVNDLKAEEMNLNISLKKKIYNDDDSILLKKFDSQLTNKVNELLRKQNDETKLKNYFIEEIENNKWGVGQKDEENNRFITNNKYNSIKPILDILAARIIQSGTIEFKEHLDFLNLNADLITLNKHKEFYNYANSLKHNYSKHVDLVIEQEIFVNLSDDVQKQVTAKQANLDNIEEIQESNVIKFNQEQEADMILFQNENENVSKLELESEPKEEQAYLLLKQKKILNYSPVINPRGRPHGRASLVAYKQKDDKNNQDKRNKRAYKQTSSDLNSYQVKRNKKLDSIRDVYNKTTCNHWLAISNFNCDNNANNAWKQQIRGNVCGLFALAFATPLCYKDVPSLMFYDQLSLRDHYVKRIENNEIQAFPSKSKRGSTRNVFKLVDLYLN</sequence>
<evidence type="ECO:0000313" key="3">
    <source>
        <dbReference type="Proteomes" id="UP000663862"/>
    </source>
</evidence>
<dbReference type="AlphaFoldDB" id="A0A821CYI0"/>
<name>A0A821CYI0_9BILA</name>
<proteinExistence type="predicted"/>
<accession>A0A821CYI0</accession>
<evidence type="ECO:0000313" key="2">
    <source>
        <dbReference type="EMBL" id="CAF4613013.1"/>
    </source>
</evidence>
<feature type="compositionally biased region" description="Basic and acidic residues" evidence="1">
    <location>
        <begin position="283"/>
        <end position="293"/>
    </location>
</feature>
<protein>
    <submittedName>
        <fullName evidence="2">Uncharacterized protein</fullName>
    </submittedName>
</protein>
<evidence type="ECO:0000256" key="1">
    <source>
        <dbReference type="SAM" id="MobiDB-lite"/>
    </source>
</evidence>
<gene>
    <name evidence="2" type="ORF">TSG867_LOCUS28557</name>
</gene>